<feature type="transmembrane region" description="Helical" evidence="2">
    <location>
        <begin position="159"/>
        <end position="180"/>
    </location>
</feature>
<feature type="compositionally biased region" description="Polar residues" evidence="1">
    <location>
        <begin position="10"/>
        <end position="20"/>
    </location>
</feature>
<dbReference type="AlphaFoldDB" id="A0A250X7Y7"/>
<keyword evidence="2" id="KW-0812">Transmembrane</keyword>
<evidence type="ECO:0000256" key="1">
    <source>
        <dbReference type="SAM" id="MobiDB-lite"/>
    </source>
</evidence>
<feature type="transmembrane region" description="Helical" evidence="2">
    <location>
        <begin position="97"/>
        <end position="118"/>
    </location>
</feature>
<gene>
    <name evidence="3" type="ORF">CEUSTIGMA_g6641.t1</name>
</gene>
<reference evidence="3 4" key="1">
    <citation type="submission" date="2017-08" db="EMBL/GenBank/DDBJ databases">
        <title>Acidophilic green algal genome provides insights into adaptation to an acidic environment.</title>
        <authorList>
            <person name="Hirooka S."/>
            <person name="Hirose Y."/>
            <person name="Kanesaki Y."/>
            <person name="Higuchi S."/>
            <person name="Fujiwara T."/>
            <person name="Onuma R."/>
            <person name="Era A."/>
            <person name="Ohbayashi R."/>
            <person name="Uzuka A."/>
            <person name="Nozaki H."/>
            <person name="Yoshikawa H."/>
            <person name="Miyagishima S.Y."/>
        </authorList>
    </citation>
    <scope>NUCLEOTIDE SEQUENCE [LARGE SCALE GENOMIC DNA]</scope>
    <source>
        <strain evidence="3 4">NIES-2499</strain>
    </source>
</reference>
<keyword evidence="2" id="KW-1133">Transmembrane helix</keyword>
<dbReference type="Proteomes" id="UP000232323">
    <property type="component" value="Unassembled WGS sequence"/>
</dbReference>
<accession>A0A250X7Y7</accession>
<name>A0A250X7Y7_9CHLO</name>
<feature type="transmembrane region" description="Helical" evidence="2">
    <location>
        <begin position="201"/>
        <end position="222"/>
    </location>
</feature>
<dbReference type="EMBL" id="BEGY01000040">
    <property type="protein sequence ID" value="GAX79201.1"/>
    <property type="molecule type" value="Genomic_DNA"/>
</dbReference>
<dbReference type="STRING" id="1157962.A0A250X7Y7"/>
<evidence type="ECO:0000313" key="4">
    <source>
        <dbReference type="Proteomes" id="UP000232323"/>
    </source>
</evidence>
<sequence>MNLFKKNFNPEGNSELNAASSDGPGDKVTQFVNPLNNVVSYAQPAATNDKKSDEPSSSSLSGQSAGLQGLMGANLIFTTFLPYWIATGMQDTHFQLGLIIATGISGGNIVIGALLIFLKLRRVYPYVLEIAMLAIFPVLMAISIAVSGADIVLINNFNFIVNSALAGVTLISMIVTYPCGVQHVQELVPWLYHGHADVVNAGYVTSGVMCCAFIISCLLYLVPLTKGFQNDHMNPFNLVFRLILPEVLTFLAVLFTRLWGSSFTSHLQVYDSAVQLQSPGSTSYNIKSAQGRYTSAQSGPPLRVIDNAMLQPYPPIKVPAVLPTSVFSLASSGHPAPPQDAISAYYQKKSNLVQPLPASQQPQLGPYVHDKLMPKSMYPMQPWSNQQHLSHQQQEIMLRQQQIMQQQQQIMQQQQQQQQK</sequence>
<evidence type="ECO:0000313" key="3">
    <source>
        <dbReference type="EMBL" id="GAX79201.1"/>
    </source>
</evidence>
<dbReference type="OrthoDB" id="549978at2759"/>
<feature type="transmembrane region" description="Helical" evidence="2">
    <location>
        <begin position="65"/>
        <end position="85"/>
    </location>
</feature>
<proteinExistence type="predicted"/>
<feature type="transmembrane region" description="Helical" evidence="2">
    <location>
        <begin position="242"/>
        <end position="260"/>
    </location>
</feature>
<organism evidence="3 4">
    <name type="scientific">Chlamydomonas eustigma</name>
    <dbReference type="NCBI Taxonomy" id="1157962"/>
    <lineage>
        <taxon>Eukaryota</taxon>
        <taxon>Viridiplantae</taxon>
        <taxon>Chlorophyta</taxon>
        <taxon>core chlorophytes</taxon>
        <taxon>Chlorophyceae</taxon>
        <taxon>CS clade</taxon>
        <taxon>Chlamydomonadales</taxon>
        <taxon>Chlamydomonadaceae</taxon>
        <taxon>Chlamydomonas</taxon>
    </lineage>
</organism>
<feature type="region of interest" description="Disordered" evidence="1">
    <location>
        <begin position="1"/>
        <end position="29"/>
    </location>
</feature>
<comment type="caution">
    <text evidence="3">The sequence shown here is derived from an EMBL/GenBank/DDBJ whole genome shotgun (WGS) entry which is preliminary data.</text>
</comment>
<keyword evidence="2" id="KW-0472">Membrane</keyword>
<keyword evidence="4" id="KW-1185">Reference proteome</keyword>
<evidence type="ECO:0000256" key="2">
    <source>
        <dbReference type="SAM" id="Phobius"/>
    </source>
</evidence>
<protein>
    <submittedName>
        <fullName evidence="3">Uncharacterized protein</fullName>
    </submittedName>
</protein>
<feature type="transmembrane region" description="Helical" evidence="2">
    <location>
        <begin position="130"/>
        <end position="153"/>
    </location>
</feature>